<dbReference type="Proteomes" id="UP000038045">
    <property type="component" value="Unplaced"/>
</dbReference>
<dbReference type="Gene3D" id="1.50.10.10">
    <property type="match status" value="1"/>
</dbReference>
<dbReference type="WBParaSite" id="PTRK_0000585400.1">
    <property type="protein sequence ID" value="PTRK_0000585400.1"/>
    <property type="gene ID" value="PTRK_0000585400"/>
</dbReference>
<reference evidence="12" key="1">
    <citation type="submission" date="2017-02" db="UniProtKB">
        <authorList>
            <consortium name="WormBaseParasite"/>
        </authorList>
    </citation>
    <scope>IDENTIFICATION</scope>
</reference>
<keyword evidence="9" id="KW-0326">Glycosidase</keyword>
<keyword evidence="7" id="KW-0106">Calcium</keyword>
<feature type="active site" description="Proton donor" evidence="6">
    <location>
        <position position="161"/>
    </location>
</feature>
<feature type="transmembrane region" description="Helical" evidence="10">
    <location>
        <begin position="12"/>
        <end position="29"/>
    </location>
</feature>
<evidence type="ECO:0000256" key="6">
    <source>
        <dbReference type="PIRSR" id="PIRSR601382-1"/>
    </source>
</evidence>
<evidence type="ECO:0000256" key="10">
    <source>
        <dbReference type="SAM" id="Phobius"/>
    </source>
</evidence>
<evidence type="ECO:0000256" key="7">
    <source>
        <dbReference type="PIRSR" id="PIRSR601382-2"/>
    </source>
</evidence>
<dbReference type="FunFam" id="1.50.10.10:FF:000055">
    <property type="entry name" value="alpha-1,2-Mannosidase"/>
    <property type="match status" value="1"/>
</dbReference>
<dbReference type="GO" id="GO:0004571">
    <property type="term" value="F:mannosyl-oligosaccharide 1,2-alpha-mannosidase activity"/>
    <property type="evidence" value="ECO:0007669"/>
    <property type="project" value="InterPro"/>
</dbReference>
<keyword evidence="11" id="KW-1185">Reference proteome</keyword>
<evidence type="ECO:0000256" key="9">
    <source>
        <dbReference type="RuleBase" id="RU361193"/>
    </source>
</evidence>
<dbReference type="AlphaFoldDB" id="A0A0N4ZE20"/>
<dbReference type="InterPro" id="IPR050749">
    <property type="entry name" value="Glycosyl_Hydrolase_47"/>
</dbReference>
<name>A0A0N4ZE20_PARTI</name>
<dbReference type="EC" id="3.2.1.-" evidence="9"/>
<accession>A0A0N4ZE20</accession>
<organism evidence="11 12">
    <name type="scientific">Parastrongyloides trichosuri</name>
    <name type="common">Possum-specific nematode worm</name>
    <dbReference type="NCBI Taxonomy" id="131310"/>
    <lineage>
        <taxon>Eukaryota</taxon>
        <taxon>Metazoa</taxon>
        <taxon>Ecdysozoa</taxon>
        <taxon>Nematoda</taxon>
        <taxon>Chromadorea</taxon>
        <taxon>Rhabditida</taxon>
        <taxon>Tylenchina</taxon>
        <taxon>Panagrolaimomorpha</taxon>
        <taxon>Strongyloidoidea</taxon>
        <taxon>Strongyloididae</taxon>
        <taxon>Parastrongyloides</taxon>
    </lineage>
</organism>
<evidence type="ECO:0000313" key="11">
    <source>
        <dbReference type="Proteomes" id="UP000038045"/>
    </source>
</evidence>
<dbReference type="PANTHER" id="PTHR11742">
    <property type="entry name" value="MANNOSYL-OLIGOSACCHARIDE ALPHA-1,2-MANNOSIDASE-RELATED"/>
    <property type="match status" value="1"/>
</dbReference>
<dbReference type="STRING" id="131310.A0A0N4ZE20"/>
<dbReference type="SUPFAM" id="SSF48225">
    <property type="entry name" value="Seven-hairpin glycosidases"/>
    <property type="match status" value="1"/>
</dbReference>
<evidence type="ECO:0000256" key="3">
    <source>
        <dbReference type="ARBA" id="ARBA00007658"/>
    </source>
</evidence>
<dbReference type="GO" id="GO:0005783">
    <property type="term" value="C:endoplasmic reticulum"/>
    <property type="evidence" value="ECO:0007669"/>
    <property type="project" value="TreeGrafter"/>
</dbReference>
<comment type="similarity">
    <text evidence="3 9">Belongs to the glycosyl hydrolase 47 family.</text>
</comment>
<feature type="disulfide bond" evidence="8">
    <location>
        <begin position="357"/>
        <end position="390"/>
    </location>
</feature>
<dbReference type="PANTHER" id="PTHR11742:SF96">
    <property type="entry name" value="MANNOSYL-OLIGOSACCHARIDE 1,2-ALPHA-MANNOSIDASE C52E4.5"/>
    <property type="match status" value="1"/>
</dbReference>
<evidence type="ECO:0000256" key="4">
    <source>
        <dbReference type="ARBA" id="ARBA00022801"/>
    </source>
</evidence>
<proteinExistence type="inferred from homology"/>
<feature type="active site" evidence="6">
    <location>
        <position position="428"/>
    </location>
</feature>
<evidence type="ECO:0000256" key="1">
    <source>
        <dbReference type="ARBA" id="ARBA00001913"/>
    </source>
</evidence>
<dbReference type="InterPro" id="IPR001382">
    <property type="entry name" value="Glyco_hydro_47"/>
</dbReference>
<keyword evidence="7" id="KW-0479">Metal-binding</keyword>
<dbReference type="GO" id="GO:0005975">
    <property type="term" value="P:carbohydrate metabolic process"/>
    <property type="evidence" value="ECO:0007669"/>
    <property type="project" value="InterPro"/>
</dbReference>
<dbReference type="InterPro" id="IPR012341">
    <property type="entry name" value="6hp_glycosidase-like_sf"/>
</dbReference>
<keyword evidence="10" id="KW-0472">Membrane</keyword>
<dbReference type="Pfam" id="PF01532">
    <property type="entry name" value="Glyco_hydro_47"/>
    <property type="match status" value="1"/>
</dbReference>
<evidence type="ECO:0000313" key="12">
    <source>
        <dbReference type="WBParaSite" id="PTRK_0000585400.1"/>
    </source>
</evidence>
<sequence length="520" mass="59849">MRTVYFNRKSLFILLVVIGISVLCIITLINSDVNNIIFKPTTNDNSIFNDKNPHLHPKDILSHKIKISKGDNKQSLFVKGMMKHAWDGYKKYAWGANELNSIQKMASSQGIFGGTKMPATIVDAADTLFIMDMMDEFKDAQDYIFNHYTIKDAVRSLSVFEMTIRFIGGFLSLYALTGNDKYKIYAKELADVLLVAFNSPSGLPYNIVVPTTNNTMNYNWVTNNAHILADVGTLHLEFEYLSHITGNPIYRDKVVKTREIIENQKKVDNLYGLYLSKTDGHFVTKEVSLGAMGDSFYEYLLKEWIISKKEDTIAFDMYKKASENIRKKMIIKSSGNFTYLVELKNGKLTNKMSHLSCFSVGMFALEAYYETDEVKKNELLDVAEELGKTCYESYKKSEVGLGPEMFHFDSTHDAISLTGEVQYYLRPEVIEGIYYLYKITGKEMYREWNWDIAQKIEKWCRNDAGYQGIKNVYKPTYGFDGTQQSFFLAETLKYLYLTFTDKIPLTEWVFNTEAHPLPLH</sequence>
<comment type="cofactor">
    <cofactor evidence="1 7">
        <name>Ca(2+)</name>
        <dbReference type="ChEBI" id="CHEBI:29108"/>
    </cofactor>
</comment>
<feature type="active site" evidence="6">
    <location>
        <position position="294"/>
    </location>
</feature>
<dbReference type="InterPro" id="IPR036026">
    <property type="entry name" value="Seven-hairpin_glycosidases"/>
</dbReference>
<dbReference type="GO" id="GO:0005509">
    <property type="term" value="F:calcium ion binding"/>
    <property type="evidence" value="ECO:0007669"/>
    <property type="project" value="InterPro"/>
</dbReference>
<keyword evidence="5 8" id="KW-1015">Disulfide bond</keyword>
<feature type="binding site" evidence="7">
    <location>
        <position position="512"/>
    </location>
    <ligand>
        <name>Ca(2+)</name>
        <dbReference type="ChEBI" id="CHEBI:29108"/>
    </ligand>
</feature>
<evidence type="ECO:0000256" key="5">
    <source>
        <dbReference type="ARBA" id="ARBA00023157"/>
    </source>
</evidence>
<evidence type="ECO:0000256" key="8">
    <source>
        <dbReference type="PIRSR" id="PIRSR601382-3"/>
    </source>
</evidence>
<keyword evidence="10" id="KW-0812">Transmembrane</keyword>
<dbReference type="GO" id="GO:0000139">
    <property type="term" value="C:Golgi membrane"/>
    <property type="evidence" value="ECO:0007669"/>
    <property type="project" value="TreeGrafter"/>
</dbReference>
<dbReference type="PRINTS" id="PR00747">
    <property type="entry name" value="GLYHDRLASE47"/>
</dbReference>
<evidence type="ECO:0000256" key="2">
    <source>
        <dbReference type="ARBA" id="ARBA00004922"/>
    </source>
</evidence>
<protein>
    <recommendedName>
        <fullName evidence="9">alpha-1,2-Mannosidase</fullName>
        <ecNumber evidence="9">3.2.1.-</ecNumber>
    </recommendedName>
</protein>
<keyword evidence="4 9" id="KW-0378">Hydrolase</keyword>
<feature type="active site" description="Proton donor" evidence="6">
    <location>
        <position position="404"/>
    </location>
</feature>
<comment type="pathway">
    <text evidence="2">Protein modification; protein glycosylation.</text>
</comment>
<keyword evidence="10" id="KW-1133">Transmembrane helix</keyword>